<feature type="compositionally biased region" description="Low complexity" evidence="1">
    <location>
        <begin position="191"/>
        <end position="201"/>
    </location>
</feature>
<evidence type="ECO:0000256" key="1">
    <source>
        <dbReference type="SAM" id="MobiDB-lite"/>
    </source>
</evidence>
<dbReference type="EMBL" id="MWPH01000004">
    <property type="protein sequence ID" value="OVE83171.1"/>
    <property type="molecule type" value="Genomic_DNA"/>
</dbReference>
<evidence type="ECO:0000313" key="2">
    <source>
        <dbReference type="EMBL" id="OVE83171.1"/>
    </source>
</evidence>
<reference evidence="2 3" key="1">
    <citation type="submission" date="2017-02" db="EMBL/GenBank/DDBJ databases">
        <title>Natronthermophilus aegyptiacus gen. nov.,sp. nov., an aerobic, extremely halophilic alkalithermophilic archaeon isolated from the athalassohaline Wadi An Natrun, Egypt.</title>
        <authorList>
            <person name="Zhao B."/>
        </authorList>
    </citation>
    <scope>NUCLEOTIDE SEQUENCE [LARGE SCALE GENOMIC DNA]</scope>
    <source>
        <strain evidence="2 3">CGMCC 1.3597</strain>
    </source>
</reference>
<dbReference type="OrthoDB" id="250863at2157"/>
<name>A0A202E4L7_9EURY</name>
<sequence length="209" mass="22537">MSEQFVAECNSCGVLERGDLETAGDAAEDHDQFHDVQVKRVATDGGHCVDDIGQKEASLPVPALFQTISLRSESIEHPIFHPDTNAEYPNTAQIARYASTINPNTVAIGDIFSRYSSADKYVGVVGVPDQAKDGTEGYLVRVDSETHKGEWLRMVACPISHCDAVMGEDYERFAPHLSAEYGPEDIGLSAGGRRVAADGGRTLQPGGDR</sequence>
<dbReference type="RefSeq" id="WP_087715510.1">
    <property type="nucleotide sequence ID" value="NZ_MWPH01000004.1"/>
</dbReference>
<gene>
    <name evidence="2" type="ORF">B2G88_17330</name>
</gene>
<dbReference type="Proteomes" id="UP000196084">
    <property type="component" value="Unassembled WGS sequence"/>
</dbReference>
<keyword evidence="3" id="KW-1185">Reference proteome</keyword>
<proteinExistence type="predicted"/>
<evidence type="ECO:0000313" key="3">
    <source>
        <dbReference type="Proteomes" id="UP000196084"/>
    </source>
</evidence>
<dbReference type="AlphaFoldDB" id="A0A202E4L7"/>
<organism evidence="2 3">
    <name type="scientific">Natronolimnobius baerhuensis</name>
    <dbReference type="NCBI Taxonomy" id="253108"/>
    <lineage>
        <taxon>Archaea</taxon>
        <taxon>Methanobacteriati</taxon>
        <taxon>Methanobacteriota</taxon>
        <taxon>Stenosarchaea group</taxon>
        <taxon>Halobacteria</taxon>
        <taxon>Halobacteriales</taxon>
        <taxon>Natrialbaceae</taxon>
        <taxon>Natronolimnobius</taxon>
    </lineage>
</organism>
<comment type="caution">
    <text evidence="2">The sequence shown here is derived from an EMBL/GenBank/DDBJ whole genome shotgun (WGS) entry which is preliminary data.</text>
</comment>
<accession>A0A202E4L7</accession>
<feature type="region of interest" description="Disordered" evidence="1">
    <location>
        <begin position="190"/>
        <end position="209"/>
    </location>
</feature>
<protein>
    <submittedName>
        <fullName evidence="2">Uncharacterized protein</fullName>
    </submittedName>
</protein>